<keyword evidence="4" id="KW-0029">Amino-acid transport</keyword>
<dbReference type="PANTHER" id="PTHR43341:SF1">
    <property type="entry name" value="GENERAL AMINO-ACID PERMEASE GAP1"/>
    <property type="match status" value="1"/>
</dbReference>
<evidence type="ECO:0000256" key="8">
    <source>
        <dbReference type="SAM" id="SignalP"/>
    </source>
</evidence>
<organism evidence="10 11">
    <name type="scientific">Basidiobolus ranarum</name>
    <dbReference type="NCBI Taxonomy" id="34480"/>
    <lineage>
        <taxon>Eukaryota</taxon>
        <taxon>Fungi</taxon>
        <taxon>Fungi incertae sedis</taxon>
        <taxon>Zoopagomycota</taxon>
        <taxon>Entomophthoromycotina</taxon>
        <taxon>Basidiobolomycetes</taxon>
        <taxon>Basidiobolales</taxon>
        <taxon>Basidiobolaceae</taxon>
        <taxon>Basidiobolus</taxon>
    </lineage>
</organism>
<evidence type="ECO:0000313" key="11">
    <source>
        <dbReference type="Proteomes" id="UP001479436"/>
    </source>
</evidence>
<dbReference type="InterPro" id="IPR050524">
    <property type="entry name" value="APC_YAT"/>
</dbReference>
<evidence type="ECO:0000256" key="6">
    <source>
        <dbReference type="ARBA" id="ARBA00023136"/>
    </source>
</evidence>
<dbReference type="Proteomes" id="UP001479436">
    <property type="component" value="Unassembled WGS sequence"/>
</dbReference>
<evidence type="ECO:0000259" key="9">
    <source>
        <dbReference type="Pfam" id="PF00324"/>
    </source>
</evidence>
<comment type="subcellular location">
    <subcellularLocation>
        <location evidence="1">Membrane</location>
        <topology evidence="1">Multi-pass membrane protein</topology>
    </subcellularLocation>
</comment>
<proteinExistence type="predicted"/>
<reference evidence="10 11" key="1">
    <citation type="submission" date="2023-04" db="EMBL/GenBank/DDBJ databases">
        <title>Genome of Basidiobolus ranarum AG-B5.</title>
        <authorList>
            <person name="Stajich J.E."/>
            <person name="Carter-House D."/>
            <person name="Gryganskyi A."/>
        </authorList>
    </citation>
    <scope>NUCLEOTIDE SEQUENCE [LARGE SCALE GENOMIC DNA]</scope>
    <source>
        <strain evidence="10 11">AG-B5</strain>
    </source>
</reference>
<sequence>MFYPFGPLLALFLCVVVIIGQGYTGFSSNPIDWSSLAANYLGVVLFLCLYLGYKITKKTKMVPLMECNFSTEEIK</sequence>
<keyword evidence="2" id="KW-0813">Transport</keyword>
<feature type="transmembrane region" description="Helical" evidence="7">
    <location>
        <begin position="37"/>
        <end position="53"/>
    </location>
</feature>
<keyword evidence="6 7" id="KW-0472">Membrane</keyword>
<name>A0ABR2VUZ6_9FUNG</name>
<dbReference type="InterPro" id="IPR004841">
    <property type="entry name" value="AA-permease/SLC12A_dom"/>
</dbReference>
<dbReference type="EMBL" id="JASJQH010007745">
    <property type="protein sequence ID" value="KAK9702206.1"/>
    <property type="molecule type" value="Genomic_DNA"/>
</dbReference>
<evidence type="ECO:0000256" key="1">
    <source>
        <dbReference type="ARBA" id="ARBA00004141"/>
    </source>
</evidence>
<evidence type="ECO:0000256" key="3">
    <source>
        <dbReference type="ARBA" id="ARBA00022692"/>
    </source>
</evidence>
<keyword evidence="5 7" id="KW-1133">Transmembrane helix</keyword>
<keyword evidence="11" id="KW-1185">Reference proteome</keyword>
<gene>
    <name evidence="10" type="ORF">K7432_011366</name>
</gene>
<dbReference type="Pfam" id="PF00324">
    <property type="entry name" value="AA_permease"/>
    <property type="match status" value="1"/>
</dbReference>
<keyword evidence="3 7" id="KW-0812">Transmembrane</keyword>
<evidence type="ECO:0000256" key="2">
    <source>
        <dbReference type="ARBA" id="ARBA00022448"/>
    </source>
</evidence>
<keyword evidence="8" id="KW-0732">Signal</keyword>
<feature type="chain" id="PRO_5046106184" description="Amino acid permease/ SLC12A domain-containing protein" evidence="8">
    <location>
        <begin position="23"/>
        <end position="75"/>
    </location>
</feature>
<evidence type="ECO:0000256" key="4">
    <source>
        <dbReference type="ARBA" id="ARBA00022970"/>
    </source>
</evidence>
<evidence type="ECO:0000256" key="5">
    <source>
        <dbReference type="ARBA" id="ARBA00022989"/>
    </source>
</evidence>
<accession>A0ABR2VUZ6</accession>
<comment type="caution">
    <text evidence="10">The sequence shown here is derived from an EMBL/GenBank/DDBJ whole genome shotgun (WGS) entry which is preliminary data.</text>
</comment>
<evidence type="ECO:0000313" key="10">
    <source>
        <dbReference type="EMBL" id="KAK9702206.1"/>
    </source>
</evidence>
<feature type="signal peptide" evidence="8">
    <location>
        <begin position="1"/>
        <end position="22"/>
    </location>
</feature>
<feature type="domain" description="Amino acid permease/ SLC12A" evidence="9">
    <location>
        <begin position="2"/>
        <end position="60"/>
    </location>
</feature>
<protein>
    <recommendedName>
        <fullName evidence="9">Amino acid permease/ SLC12A domain-containing protein</fullName>
    </recommendedName>
</protein>
<evidence type="ECO:0000256" key="7">
    <source>
        <dbReference type="SAM" id="Phobius"/>
    </source>
</evidence>
<dbReference type="PANTHER" id="PTHR43341">
    <property type="entry name" value="AMINO ACID PERMEASE"/>
    <property type="match status" value="1"/>
</dbReference>